<dbReference type="PANTHER" id="PTHR42943:SF2">
    <property type="entry name" value="GLUTATHIONE S-TRANSFERASE KAPPA 1"/>
    <property type="match status" value="1"/>
</dbReference>
<dbReference type="PIRSF" id="PIRSF006386">
    <property type="entry name" value="HCCAis_GSTk"/>
    <property type="match status" value="1"/>
</dbReference>
<dbReference type="Proteomes" id="UP000887540">
    <property type="component" value="Unplaced"/>
</dbReference>
<dbReference type="Gene3D" id="3.40.30.10">
    <property type="entry name" value="Glutaredoxin"/>
    <property type="match status" value="1"/>
</dbReference>
<evidence type="ECO:0000256" key="1">
    <source>
        <dbReference type="ARBA" id="ARBA00006494"/>
    </source>
</evidence>
<dbReference type="FunFam" id="3.40.30.10:FF:000096">
    <property type="entry name" value="Glutathione S-transferase kappa"/>
    <property type="match status" value="1"/>
</dbReference>
<reference evidence="8" key="1">
    <citation type="submission" date="2022-11" db="UniProtKB">
        <authorList>
            <consortium name="WormBaseParasite"/>
        </authorList>
    </citation>
    <scope>IDENTIFICATION</scope>
</reference>
<dbReference type="PANTHER" id="PTHR42943">
    <property type="entry name" value="GLUTATHIONE S-TRANSFERASE KAPPA"/>
    <property type="match status" value="1"/>
</dbReference>
<evidence type="ECO:0000259" key="6">
    <source>
        <dbReference type="Pfam" id="PF01323"/>
    </source>
</evidence>
<comment type="similarity">
    <text evidence="1 4">Belongs to the GST superfamily. Kappa family.</text>
</comment>
<dbReference type="SUPFAM" id="SSF52833">
    <property type="entry name" value="Thioredoxin-like"/>
    <property type="match status" value="1"/>
</dbReference>
<accession>A0A914E4J0</accession>
<dbReference type="EC" id="2.5.1.18" evidence="4"/>
<sequence>MGKPITILYFDVISPYSWIAFESLLRYEKILPTTLQFRPVFLGGIMQGSGNKPPAMVPMKGAYMMKDLECNKKYWGINLNPPSDFVETIIKRGSLQAQRFLTVISQEKPEYLRPAALEFWHRVWSRDEPIHETQHIKEVCEKLKIPNADNLIAEIGTQKTKDILKKNTEEALASGAFGAPWIIVKREGKDDACFFGSDRLHLLCHELNTEFQGPLKSKL</sequence>
<evidence type="ECO:0000256" key="2">
    <source>
        <dbReference type="ARBA" id="ARBA00022679"/>
    </source>
</evidence>
<dbReference type="GO" id="GO:0004602">
    <property type="term" value="F:glutathione peroxidase activity"/>
    <property type="evidence" value="ECO:0007669"/>
    <property type="project" value="TreeGrafter"/>
</dbReference>
<dbReference type="AlphaFoldDB" id="A0A914E4J0"/>
<keyword evidence="2 4" id="KW-0808">Transferase</keyword>
<evidence type="ECO:0000313" key="8">
    <source>
        <dbReference type="WBParaSite" id="ACRNAN_scaffold5562.g27370.t1"/>
    </source>
</evidence>
<dbReference type="GO" id="GO:0005777">
    <property type="term" value="C:peroxisome"/>
    <property type="evidence" value="ECO:0007669"/>
    <property type="project" value="TreeGrafter"/>
</dbReference>
<evidence type="ECO:0000313" key="7">
    <source>
        <dbReference type="Proteomes" id="UP000887540"/>
    </source>
</evidence>
<protein>
    <recommendedName>
        <fullName evidence="4">Glutathione S-transferase kappa</fullName>
        <ecNumber evidence="4">2.5.1.18</ecNumber>
    </recommendedName>
</protein>
<dbReference type="InterPro" id="IPR001853">
    <property type="entry name" value="DSBA-like_thioredoxin_dom"/>
</dbReference>
<dbReference type="InterPro" id="IPR014440">
    <property type="entry name" value="HCCAis_GSTk"/>
</dbReference>
<dbReference type="GO" id="GO:0005739">
    <property type="term" value="C:mitochondrion"/>
    <property type="evidence" value="ECO:0007669"/>
    <property type="project" value="TreeGrafter"/>
</dbReference>
<dbReference type="GO" id="GO:0006749">
    <property type="term" value="P:glutathione metabolic process"/>
    <property type="evidence" value="ECO:0007669"/>
    <property type="project" value="TreeGrafter"/>
</dbReference>
<dbReference type="WBParaSite" id="ACRNAN_scaffold5562.g27370.t1">
    <property type="protein sequence ID" value="ACRNAN_scaffold5562.g27370.t1"/>
    <property type="gene ID" value="ACRNAN_scaffold5562.g27370"/>
</dbReference>
<dbReference type="Pfam" id="PF01323">
    <property type="entry name" value="DSBA"/>
    <property type="match status" value="1"/>
</dbReference>
<evidence type="ECO:0000256" key="3">
    <source>
        <dbReference type="ARBA" id="ARBA00047960"/>
    </source>
</evidence>
<name>A0A914E4J0_9BILA</name>
<evidence type="ECO:0000256" key="5">
    <source>
        <dbReference type="PIRSR" id="PIRSR006386-1"/>
    </source>
</evidence>
<keyword evidence="7" id="KW-1185">Reference proteome</keyword>
<dbReference type="InterPro" id="IPR036249">
    <property type="entry name" value="Thioredoxin-like_sf"/>
</dbReference>
<dbReference type="GO" id="GO:0004364">
    <property type="term" value="F:glutathione transferase activity"/>
    <property type="evidence" value="ECO:0007669"/>
    <property type="project" value="UniProtKB-UniRule"/>
</dbReference>
<proteinExistence type="inferred from homology"/>
<organism evidence="7 8">
    <name type="scientific">Acrobeloides nanus</name>
    <dbReference type="NCBI Taxonomy" id="290746"/>
    <lineage>
        <taxon>Eukaryota</taxon>
        <taxon>Metazoa</taxon>
        <taxon>Ecdysozoa</taxon>
        <taxon>Nematoda</taxon>
        <taxon>Chromadorea</taxon>
        <taxon>Rhabditida</taxon>
        <taxon>Tylenchina</taxon>
        <taxon>Cephalobomorpha</taxon>
        <taxon>Cephaloboidea</taxon>
        <taxon>Cephalobidae</taxon>
        <taxon>Acrobeloides</taxon>
    </lineage>
</organism>
<dbReference type="InterPro" id="IPR051924">
    <property type="entry name" value="GST_Kappa/NadH"/>
</dbReference>
<evidence type="ECO:0000256" key="4">
    <source>
        <dbReference type="PIRNR" id="PIRNR006386"/>
    </source>
</evidence>
<comment type="catalytic activity">
    <reaction evidence="3 4">
        <text>RX + glutathione = an S-substituted glutathione + a halide anion + H(+)</text>
        <dbReference type="Rhea" id="RHEA:16437"/>
        <dbReference type="ChEBI" id="CHEBI:15378"/>
        <dbReference type="ChEBI" id="CHEBI:16042"/>
        <dbReference type="ChEBI" id="CHEBI:17792"/>
        <dbReference type="ChEBI" id="CHEBI:57925"/>
        <dbReference type="ChEBI" id="CHEBI:90779"/>
        <dbReference type="EC" id="2.5.1.18"/>
    </reaction>
</comment>
<feature type="active site" description="Nucleophile" evidence="5">
    <location>
        <position position="14"/>
    </location>
</feature>
<feature type="domain" description="DSBA-like thioredoxin" evidence="6">
    <location>
        <begin position="8"/>
        <end position="207"/>
    </location>
</feature>